<dbReference type="AlphaFoldDB" id="A0A834MTX5"/>
<accession>A0A834MTX5</accession>
<evidence type="ECO:0000313" key="3">
    <source>
        <dbReference type="EMBL" id="KAF7385080.1"/>
    </source>
</evidence>
<keyword evidence="4" id="KW-1185">Reference proteome</keyword>
<keyword evidence="1" id="KW-0175">Coiled coil</keyword>
<organism evidence="3 4">
    <name type="scientific">Vespula vulgaris</name>
    <name type="common">Yellow jacket</name>
    <name type="synonym">Wasp</name>
    <dbReference type="NCBI Taxonomy" id="7454"/>
    <lineage>
        <taxon>Eukaryota</taxon>
        <taxon>Metazoa</taxon>
        <taxon>Ecdysozoa</taxon>
        <taxon>Arthropoda</taxon>
        <taxon>Hexapoda</taxon>
        <taxon>Insecta</taxon>
        <taxon>Pterygota</taxon>
        <taxon>Neoptera</taxon>
        <taxon>Endopterygota</taxon>
        <taxon>Hymenoptera</taxon>
        <taxon>Apocrita</taxon>
        <taxon>Aculeata</taxon>
        <taxon>Vespoidea</taxon>
        <taxon>Vespidae</taxon>
        <taxon>Vespinae</taxon>
        <taxon>Vespula</taxon>
    </lineage>
</organism>
<proteinExistence type="predicted"/>
<sequence>MANLACWLSWEYAKFQSWERREREREIEREIEWIEMGKEEMGAELKMDVLREREVKDSLERQLQDEQKVREQIMRILHRNHPKSSRGHPQRPSREAVNSEPS</sequence>
<name>A0A834MTX5_VESVU</name>
<protein>
    <submittedName>
        <fullName evidence="3">Uncharacterized protein</fullName>
    </submittedName>
</protein>
<comment type="caution">
    <text evidence="3">The sequence shown here is derived from an EMBL/GenBank/DDBJ whole genome shotgun (WGS) entry which is preliminary data.</text>
</comment>
<evidence type="ECO:0000313" key="4">
    <source>
        <dbReference type="Proteomes" id="UP000614350"/>
    </source>
</evidence>
<gene>
    <name evidence="3" type="ORF">HZH66_012166</name>
</gene>
<dbReference type="EMBL" id="JACSEA010000015">
    <property type="protein sequence ID" value="KAF7385080.1"/>
    <property type="molecule type" value="Genomic_DNA"/>
</dbReference>
<reference evidence="3" key="1">
    <citation type="journal article" date="2020" name="G3 (Bethesda)">
        <title>High-Quality Assemblies for Three Invasive Social Wasps from the &lt;i&gt;Vespula&lt;/i&gt; Genus.</title>
        <authorList>
            <person name="Harrop T.W.R."/>
            <person name="Guhlin J."/>
            <person name="McLaughlin G.M."/>
            <person name="Permina E."/>
            <person name="Stockwell P."/>
            <person name="Gilligan J."/>
            <person name="Le Lec M.F."/>
            <person name="Gruber M.A.M."/>
            <person name="Quinn O."/>
            <person name="Lovegrove M."/>
            <person name="Duncan E.J."/>
            <person name="Remnant E.J."/>
            <person name="Van Eeckhoven J."/>
            <person name="Graham B."/>
            <person name="Knapp R.A."/>
            <person name="Langford K.W."/>
            <person name="Kronenberg Z."/>
            <person name="Press M.O."/>
            <person name="Eacker S.M."/>
            <person name="Wilson-Rankin E.E."/>
            <person name="Purcell J."/>
            <person name="Lester P.J."/>
            <person name="Dearden P.K."/>
        </authorList>
    </citation>
    <scope>NUCLEOTIDE SEQUENCE</scope>
    <source>
        <strain evidence="3">Marl-1</strain>
    </source>
</reference>
<evidence type="ECO:0000256" key="2">
    <source>
        <dbReference type="SAM" id="MobiDB-lite"/>
    </source>
</evidence>
<feature type="region of interest" description="Disordered" evidence="2">
    <location>
        <begin position="77"/>
        <end position="102"/>
    </location>
</feature>
<dbReference type="Proteomes" id="UP000614350">
    <property type="component" value="Unassembled WGS sequence"/>
</dbReference>
<evidence type="ECO:0000256" key="1">
    <source>
        <dbReference type="SAM" id="Coils"/>
    </source>
</evidence>
<feature type="coiled-coil region" evidence="1">
    <location>
        <begin position="49"/>
        <end position="76"/>
    </location>
</feature>
<feature type="compositionally biased region" description="Basic residues" evidence="2">
    <location>
        <begin position="77"/>
        <end position="91"/>
    </location>
</feature>